<keyword evidence="3" id="KW-1185">Reference proteome</keyword>
<dbReference type="EMBL" id="KV429060">
    <property type="protein sequence ID" value="KZT69120.1"/>
    <property type="molecule type" value="Genomic_DNA"/>
</dbReference>
<organism evidence="2 3">
    <name type="scientific">Daedalea quercina L-15889</name>
    <dbReference type="NCBI Taxonomy" id="1314783"/>
    <lineage>
        <taxon>Eukaryota</taxon>
        <taxon>Fungi</taxon>
        <taxon>Dikarya</taxon>
        <taxon>Basidiomycota</taxon>
        <taxon>Agaricomycotina</taxon>
        <taxon>Agaricomycetes</taxon>
        <taxon>Polyporales</taxon>
        <taxon>Fomitopsis</taxon>
    </lineage>
</organism>
<dbReference type="OrthoDB" id="10528391at2759"/>
<evidence type="ECO:0000313" key="2">
    <source>
        <dbReference type="EMBL" id="KZT69120.1"/>
    </source>
</evidence>
<name>A0A165Q7P2_9APHY</name>
<proteinExistence type="predicted"/>
<sequence>MSSNKPWALGWLADKEYFAELARQLDLYDGPPDNWVELQGAGIDHVLSQTGWPNIMECTIGGRVEMIFSLYVDYKRRTYPPEWIPYSQLLPQKYPERLQLVDVSYCPRFPAIENEMREQFAEAEDVYSGEYDEGYESEAFVDDEDQEYYYEVEGGSMEDGCYVEVDMPFGHAGVEGGYRADDEIKTALSEDDDSLTVRGDPEGISQKATTFDDGLKRADDIALPRNNVIAPTAVSTDASDDLSSVLRSVKS</sequence>
<dbReference type="AlphaFoldDB" id="A0A165Q7P2"/>
<dbReference type="Proteomes" id="UP000076727">
    <property type="component" value="Unassembled WGS sequence"/>
</dbReference>
<evidence type="ECO:0000313" key="3">
    <source>
        <dbReference type="Proteomes" id="UP000076727"/>
    </source>
</evidence>
<reference evidence="2 3" key="1">
    <citation type="journal article" date="2016" name="Mol. Biol. Evol.">
        <title>Comparative Genomics of Early-Diverging Mushroom-Forming Fungi Provides Insights into the Origins of Lignocellulose Decay Capabilities.</title>
        <authorList>
            <person name="Nagy L.G."/>
            <person name="Riley R."/>
            <person name="Tritt A."/>
            <person name="Adam C."/>
            <person name="Daum C."/>
            <person name="Floudas D."/>
            <person name="Sun H."/>
            <person name="Yadav J.S."/>
            <person name="Pangilinan J."/>
            <person name="Larsson K.H."/>
            <person name="Matsuura K."/>
            <person name="Barry K."/>
            <person name="Labutti K."/>
            <person name="Kuo R."/>
            <person name="Ohm R.A."/>
            <person name="Bhattacharya S.S."/>
            <person name="Shirouzu T."/>
            <person name="Yoshinaga Y."/>
            <person name="Martin F.M."/>
            <person name="Grigoriev I.V."/>
            <person name="Hibbett D.S."/>
        </authorList>
    </citation>
    <scope>NUCLEOTIDE SEQUENCE [LARGE SCALE GENOMIC DNA]</scope>
    <source>
        <strain evidence="2 3">L-15889</strain>
    </source>
</reference>
<evidence type="ECO:0000256" key="1">
    <source>
        <dbReference type="SAM" id="MobiDB-lite"/>
    </source>
</evidence>
<feature type="region of interest" description="Disordered" evidence="1">
    <location>
        <begin position="191"/>
        <end position="211"/>
    </location>
</feature>
<protein>
    <submittedName>
        <fullName evidence="2">Uncharacterized protein</fullName>
    </submittedName>
</protein>
<accession>A0A165Q7P2</accession>
<gene>
    <name evidence="2" type="ORF">DAEQUDRAFT_738247</name>
</gene>